<feature type="region of interest" description="Disordered" evidence="1">
    <location>
        <begin position="640"/>
        <end position="768"/>
    </location>
</feature>
<feature type="compositionally biased region" description="Low complexity" evidence="1">
    <location>
        <begin position="640"/>
        <end position="657"/>
    </location>
</feature>
<feature type="compositionally biased region" description="Low complexity" evidence="1">
    <location>
        <begin position="81"/>
        <end position="106"/>
    </location>
</feature>
<feature type="compositionally biased region" description="Low complexity" evidence="1">
    <location>
        <begin position="273"/>
        <end position="290"/>
    </location>
</feature>
<dbReference type="PANTHER" id="PTHR10378">
    <property type="entry name" value="LIM DOMAIN-BINDING PROTEIN"/>
    <property type="match status" value="1"/>
</dbReference>
<evidence type="ECO:0000313" key="2">
    <source>
        <dbReference type="EMBL" id="SPO05326.1"/>
    </source>
</evidence>
<organism evidence="2 3">
    <name type="scientific">Cephalotrichum gorgonifer</name>
    <dbReference type="NCBI Taxonomy" id="2041049"/>
    <lineage>
        <taxon>Eukaryota</taxon>
        <taxon>Fungi</taxon>
        <taxon>Dikarya</taxon>
        <taxon>Ascomycota</taxon>
        <taxon>Pezizomycotina</taxon>
        <taxon>Sordariomycetes</taxon>
        <taxon>Hypocreomycetidae</taxon>
        <taxon>Microascales</taxon>
        <taxon>Microascaceae</taxon>
        <taxon>Cephalotrichum</taxon>
    </lineage>
</organism>
<name>A0AAE8SXY9_9PEZI</name>
<dbReference type="Pfam" id="PF01803">
    <property type="entry name" value="LIM_bind"/>
    <property type="match status" value="1"/>
</dbReference>
<feature type="region of interest" description="Disordered" evidence="1">
    <location>
        <begin position="1"/>
        <end position="106"/>
    </location>
</feature>
<dbReference type="AlphaFoldDB" id="A0AAE8SXY9"/>
<dbReference type="InterPro" id="IPR029005">
    <property type="entry name" value="LIM-bd/SEUSS"/>
</dbReference>
<evidence type="ECO:0000256" key="1">
    <source>
        <dbReference type="SAM" id="MobiDB-lite"/>
    </source>
</evidence>
<dbReference type="EMBL" id="ONZQ02000012">
    <property type="protein sequence ID" value="SPO05326.1"/>
    <property type="molecule type" value="Genomic_DNA"/>
</dbReference>
<reference evidence="2" key="1">
    <citation type="submission" date="2018-03" db="EMBL/GenBank/DDBJ databases">
        <authorList>
            <person name="Guldener U."/>
        </authorList>
    </citation>
    <scope>NUCLEOTIDE SEQUENCE</scope>
</reference>
<keyword evidence="3" id="KW-1185">Reference proteome</keyword>
<feature type="compositionally biased region" description="Low complexity" evidence="1">
    <location>
        <begin position="24"/>
        <end position="35"/>
    </location>
</feature>
<comment type="caution">
    <text evidence="2">The sequence shown here is derived from an EMBL/GenBank/DDBJ whole genome shotgun (WGS) entry which is preliminary data.</text>
</comment>
<sequence length="768" mass="83389">MGPGFGHPNAMQQHPGVPGGHPMGPGMPHNPSQQGVPGGGIPPQLSHMGVSGAPVNQALMGTMPPTAGGPNAHALQHLNPGQGQMFQQQQLHGAMQAPFHQQHYLQQQQQARQAIMAQQQHGNMGVMNGIPMSMAGMNPAQIAAMRQMRPGQNPQAQALMAQRMAMQQHQQAQAQNQHMVPGNTPGQPMQMTPQQLQTLQNQQAQIAAATMQAQASGQGQPHQGQRPHPQVQQQQQPGQHTPQSSQAQIQVGTPAPSGGQQTPGQTPGPTPGPQAQQQQQAQQQAQQAQQQQAQQHQAQQQQQAQQQHQAQQQQMAQQQQQLAQQQQQQQQQPQGQQQQVSQAQLQMQHAAQMNAAAAQQLAMSQNLGHLAPHRGPGGDMKSNCLLKLMLFSEHLSGYPGSKGKGDLTYWNEFVRIFFSPRGVFRHWVHINEVEQETDKQYEIAFPALARYFHTYFESGVKTMQFVMDKGTTDRTLPNGCVSIENSRSSFVYWFENGIHLVATGSMRAQFDENCKLDVLEFSTTGHEEFVPLKSVIKAATPSHNWVKEWHKMNTQDAKSSPEMSKKSKAKQMKSPQNAPPDALVDLPGSAVKESMGIPEAVFQFLETAEVMGQMIPLFGYCHSHPGVSARTALEQYVVQQQQSMNAQQQQAMAQGPRPNGPPGPQNFNMPMGASPSMVQMQLPGSPHVMGSPAPGHMQAPGMAMQKSHQGTSSSGPSANTSPASNKRRRPSGVKAEEDGAGTPGGQVNGVQGKKPPTPRMPKKAKTSQ</sequence>
<protein>
    <submittedName>
        <fullName evidence="2">Related to CYC8 - general repressor of transcription</fullName>
    </submittedName>
</protein>
<feature type="region of interest" description="Disordered" evidence="1">
    <location>
        <begin position="171"/>
        <end position="290"/>
    </location>
</feature>
<proteinExistence type="predicted"/>
<accession>A0AAE8SXY9</accession>
<evidence type="ECO:0000313" key="3">
    <source>
        <dbReference type="Proteomes" id="UP001187682"/>
    </source>
</evidence>
<feature type="compositionally biased region" description="Polar residues" evidence="1">
    <location>
        <begin position="706"/>
        <end position="724"/>
    </location>
</feature>
<gene>
    <name evidence="2" type="ORF">DNG_08013</name>
</gene>
<feature type="compositionally biased region" description="Low complexity" evidence="1">
    <location>
        <begin position="171"/>
        <end position="265"/>
    </location>
</feature>
<dbReference type="Proteomes" id="UP001187682">
    <property type="component" value="Unassembled WGS sequence"/>
</dbReference>
<feature type="region of interest" description="Disordered" evidence="1">
    <location>
        <begin position="553"/>
        <end position="582"/>
    </location>
</feature>